<keyword evidence="6 7" id="KW-0472">Membrane</keyword>
<keyword evidence="3 7" id="KW-0812">Transmembrane</keyword>
<feature type="transmembrane region" description="Helical" evidence="7">
    <location>
        <begin position="26"/>
        <end position="50"/>
    </location>
</feature>
<dbReference type="GO" id="GO:0005794">
    <property type="term" value="C:Golgi apparatus"/>
    <property type="evidence" value="ECO:0007669"/>
    <property type="project" value="TreeGrafter"/>
</dbReference>
<keyword evidence="11" id="KW-1185">Reference proteome</keyword>
<name>A0A9D4Z8A9_ADICA</name>
<dbReference type="InterPro" id="IPR025846">
    <property type="entry name" value="TBL_N"/>
</dbReference>
<dbReference type="EMBL" id="JABFUD020000018">
    <property type="protein sequence ID" value="KAI5065963.1"/>
    <property type="molecule type" value="Genomic_DNA"/>
</dbReference>
<protein>
    <recommendedName>
        <fullName evidence="12">Trichome birefringence-like N-terminal domain-containing protein</fullName>
    </recommendedName>
</protein>
<dbReference type="Proteomes" id="UP000886520">
    <property type="component" value="Chromosome 18"/>
</dbReference>
<dbReference type="PANTHER" id="PTHR32285:SF48">
    <property type="entry name" value="PROTEIN TRICHOME BIREFRINGENCE-LIKE 19"/>
    <property type="match status" value="1"/>
</dbReference>
<accession>A0A9D4Z8A9</accession>
<evidence type="ECO:0000256" key="4">
    <source>
        <dbReference type="ARBA" id="ARBA00022968"/>
    </source>
</evidence>
<dbReference type="GO" id="GO:0016020">
    <property type="term" value="C:membrane"/>
    <property type="evidence" value="ECO:0007669"/>
    <property type="project" value="UniProtKB-SubCell"/>
</dbReference>
<dbReference type="InterPro" id="IPR029962">
    <property type="entry name" value="TBL"/>
</dbReference>
<evidence type="ECO:0000259" key="8">
    <source>
        <dbReference type="Pfam" id="PF13839"/>
    </source>
</evidence>
<keyword evidence="4" id="KW-0735">Signal-anchor</keyword>
<evidence type="ECO:0000256" key="1">
    <source>
        <dbReference type="ARBA" id="ARBA00004167"/>
    </source>
</evidence>
<evidence type="ECO:0000256" key="5">
    <source>
        <dbReference type="ARBA" id="ARBA00022989"/>
    </source>
</evidence>
<evidence type="ECO:0000256" key="6">
    <source>
        <dbReference type="ARBA" id="ARBA00023136"/>
    </source>
</evidence>
<evidence type="ECO:0000259" key="9">
    <source>
        <dbReference type="Pfam" id="PF14416"/>
    </source>
</evidence>
<feature type="domain" description="Trichome birefringence-like C-terminal" evidence="8">
    <location>
        <begin position="160"/>
        <end position="439"/>
    </location>
</feature>
<reference evidence="10" key="1">
    <citation type="submission" date="2021-01" db="EMBL/GenBank/DDBJ databases">
        <title>Adiantum capillus-veneris genome.</title>
        <authorList>
            <person name="Fang Y."/>
            <person name="Liao Q."/>
        </authorList>
    </citation>
    <scope>NUCLEOTIDE SEQUENCE</scope>
    <source>
        <strain evidence="10">H3</strain>
        <tissue evidence="10">Leaf</tissue>
    </source>
</reference>
<evidence type="ECO:0008006" key="12">
    <source>
        <dbReference type="Google" id="ProtNLM"/>
    </source>
</evidence>
<organism evidence="10 11">
    <name type="scientific">Adiantum capillus-veneris</name>
    <name type="common">Maidenhair fern</name>
    <dbReference type="NCBI Taxonomy" id="13818"/>
    <lineage>
        <taxon>Eukaryota</taxon>
        <taxon>Viridiplantae</taxon>
        <taxon>Streptophyta</taxon>
        <taxon>Embryophyta</taxon>
        <taxon>Tracheophyta</taxon>
        <taxon>Polypodiopsida</taxon>
        <taxon>Polypodiidae</taxon>
        <taxon>Polypodiales</taxon>
        <taxon>Pteridineae</taxon>
        <taxon>Pteridaceae</taxon>
        <taxon>Vittarioideae</taxon>
        <taxon>Adiantum</taxon>
    </lineage>
</organism>
<gene>
    <name evidence="10" type="ORF">GOP47_0018587</name>
</gene>
<evidence type="ECO:0000256" key="2">
    <source>
        <dbReference type="ARBA" id="ARBA00007727"/>
    </source>
</evidence>
<dbReference type="Pfam" id="PF14416">
    <property type="entry name" value="PMR5N"/>
    <property type="match status" value="1"/>
</dbReference>
<dbReference type="GO" id="GO:0016413">
    <property type="term" value="F:O-acetyltransferase activity"/>
    <property type="evidence" value="ECO:0007669"/>
    <property type="project" value="InterPro"/>
</dbReference>
<comment type="subcellular location">
    <subcellularLocation>
        <location evidence="1">Membrane</location>
        <topology evidence="1">Single-pass membrane protein</topology>
    </subcellularLocation>
</comment>
<dbReference type="AlphaFoldDB" id="A0A9D4Z8A9"/>
<evidence type="ECO:0000256" key="7">
    <source>
        <dbReference type="SAM" id="Phobius"/>
    </source>
</evidence>
<comment type="caution">
    <text evidence="10">The sequence shown here is derived from an EMBL/GenBank/DDBJ whole genome shotgun (WGS) entry which is preliminary data.</text>
</comment>
<proteinExistence type="inferred from homology"/>
<evidence type="ECO:0000256" key="3">
    <source>
        <dbReference type="ARBA" id="ARBA00022692"/>
    </source>
</evidence>
<comment type="similarity">
    <text evidence="2">Belongs to the PC-esterase family. TBL subfamily.</text>
</comment>
<dbReference type="Pfam" id="PF13839">
    <property type="entry name" value="PC-Esterase"/>
    <property type="match status" value="1"/>
</dbReference>
<evidence type="ECO:0000313" key="10">
    <source>
        <dbReference type="EMBL" id="KAI5065963.1"/>
    </source>
</evidence>
<dbReference type="OrthoDB" id="630188at2759"/>
<feature type="domain" description="Trichome birefringence-like N-terminal" evidence="9">
    <location>
        <begin position="108"/>
        <end position="159"/>
    </location>
</feature>
<dbReference type="InterPro" id="IPR026057">
    <property type="entry name" value="TBL_C"/>
</dbReference>
<evidence type="ECO:0000313" key="11">
    <source>
        <dbReference type="Proteomes" id="UP000886520"/>
    </source>
</evidence>
<keyword evidence="5 7" id="KW-1133">Transmembrane helix</keyword>
<dbReference type="PANTHER" id="PTHR32285">
    <property type="entry name" value="PROTEIN TRICHOME BIREFRINGENCE-LIKE 9-RELATED"/>
    <property type="match status" value="1"/>
</dbReference>
<sequence>MKEEKGLGWLYSNKLHLSMSWPPSSLAGGASALISVAIITILFLNCWWFLALPPQPNQPLLASTESGNDSIASNPDLNWTADVNDGIVDHPKENVQSEDPLRTASELCDLSSGEWVRDRSPPLYTNNTCPFIQLSQNCLLNGRPDRGYLQWKWKPFDCELPPFNAAHFLDLMRGKKLVFIGDSLARNHMQALQCSLTQVEEPLNLYSDPKDKEYKWLFPCYNFTLTNFWSPFLVNYTVEHDIYKLNLDVPERVWSSQLAEYDIAIVSTGYWYFRKSVYHVNNTILGASPRSGLNVTRMEMLSALRIVLANVLKHIRTEYKGITMLRTVTVDHFEHGTWSHGGVCNRTTPFSHHQDGGIPPIPWMNNEINKVQIEEFEKAMALVSDTSKLKLINVTYSAYLRPDGHPGPYRIRQPNEPPNDCLHWCLPGPIDMWNQLVLHILQHR</sequence>